<dbReference type="Pfam" id="PF06114">
    <property type="entry name" value="Peptidase_M78"/>
    <property type="match status" value="1"/>
</dbReference>
<reference evidence="2 4" key="1">
    <citation type="submission" date="2020-12" db="EMBL/GenBank/DDBJ databases">
        <title>FDA dAtabase for Regulatory Grade micrObial Sequences (FDA-ARGOS): Supporting development and validation of Infectious Disease Dx tests.</title>
        <authorList>
            <person name="Sproer C."/>
            <person name="Gronow S."/>
            <person name="Severitt S."/>
            <person name="Schroder I."/>
            <person name="Tallon L."/>
            <person name="Sadzewicz L."/>
            <person name="Zhao X."/>
            <person name="Boylan J."/>
            <person name="Ott S."/>
            <person name="Bowen H."/>
            <person name="Vavikolanu K."/>
            <person name="Mehta A."/>
            <person name="Aluvathingal J."/>
            <person name="Nadendla S."/>
            <person name="Lowell S."/>
            <person name="Myers T."/>
            <person name="Yan Y."/>
            <person name="Sichtig H."/>
        </authorList>
    </citation>
    <scope>NUCLEOTIDE SEQUENCE [LARGE SCALE GENOMIC DNA]</scope>
    <source>
        <strain evidence="2 4">FDAARGOS_1053</strain>
    </source>
</reference>
<accession>A0A7T4JW79</accession>
<protein>
    <submittedName>
        <fullName evidence="2">ImmA/IrrE family metallo-endopeptidase</fullName>
    </submittedName>
</protein>
<proteinExistence type="predicted"/>
<feature type="domain" description="IrrE N-terminal-like" evidence="1">
    <location>
        <begin position="16"/>
        <end position="94"/>
    </location>
</feature>
<dbReference type="EMBL" id="CP066007">
    <property type="protein sequence ID" value="QQB47699.1"/>
    <property type="molecule type" value="Genomic_DNA"/>
</dbReference>
<gene>
    <name evidence="2" type="ORF">I6I10_06830</name>
    <name evidence="3" type="ORF">I6I10_07205</name>
</gene>
<dbReference type="InterPro" id="IPR010359">
    <property type="entry name" value="IrrE_HExxH"/>
</dbReference>
<evidence type="ECO:0000313" key="4">
    <source>
        <dbReference type="Proteomes" id="UP000596145"/>
    </source>
</evidence>
<sequence>MVRWHRHGPKAAWLPPRTISLRDGMTDVATLCALAHELGHAEAGDPPGHTGTAEIRADRFAARLLIDATEYRAAELVYGSHPARLAHELGVTTHILTTWAALHEHTPAT</sequence>
<evidence type="ECO:0000313" key="3">
    <source>
        <dbReference type="EMBL" id="QQB47702.1"/>
    </source>
</evidence>
<dbReference type="Proteomes" id="UP000596145">
    <property type="component" value="Chromosome"/>
</dbReference>
<name>A0A7T4JW79_9CORY</name>
<evidence type="ECO:0000259" key="1">
    <source>
        <dbReference type="Pfam" id="PF06114"/>
    </source>
</evidence>
<evidence type="ECO:0000313" key="2">
    <source>
        <dbReference type="EMBL" id="QQB47699.1"/>
    </source>
</evidence>
<dbReference type="EMBL" id="CP066007">
    <property type="protein sequence ID" value="QQB47702.1"/>
    <property type="molecule type" value="Genomic_DNA"/>
</dbReference>
<dbReference type="AlphaFoldDB" id="A0A7T4JW79"/>
<organism evidence="2 4">
    <name type="scientific">Corynebacterium glucuronolyticum</name>
    <dbReference type="NCBI Taxonomy" id="39791"/>
    <lineage>
        <taxon>Bacteria</taxon>
        <taxon>Bacillati</taxon>
        <taxon>Actinomycetota</taxon>
        <taxon>Actinomycetes</taxon>
        <taxon>Mycobacteriales</taxon>
        <taxon>Corynebacteriaceae</taxon>
        <taxon>Corynebacterium</taxon>
    </lineage>
</organism>
<dbReference type="OrthoDB" id="4727201at2"/>